<dbReference type="AlphaFoldDB" id="A0A518RC65"/>
<protein>
    <recommendedName>
        <fullName evidence="1">Glutathione S-transferase C-terminal domain-containing protein</fullName>
    </recommendedName>
</protein>
<dbReference type="Gene3D" id="1.20.1050.10">
    <property type="match status" value="1"/>
</dbReference>
<keyword evidence="3" id="KW-1185">Reference proteome</keyword>
<accession>A0A518RC65</accession>
<dbReference type="SUPFAM" id="SSF47616">
    <property type="entry name" value="GST C-terminal domain-like"/>
    <property type="match status" value="1"/>
</dbReference>
<organism evidence="2 3">
    <name type="scientific">Sphingomonas suaedae</name>
    <dbReference type="NCBI Taxonomy" id="2599297"/>
    <lineage>
        <taxon>Bacteria</taxon>
        <taxon>Pseudomonadati</taxon>
        <taxon>Pseudomonadota</taxon>
        <taxon>Alphaproteobacteria</taxon>
        <taxon>Sphingomonadales</taxon>
        <taxon>Sphingomonadaceae</taxon>
        <taxon>Sphingomonas</taxon>
    </lineage>
</organism>
<name>A0A518RC65_9SPHN</name>
<dbReference type="Proteomes" id="UP000318055">
    <property type="component" value="Chromosome"/>
</dbReference>
<evidence type="ECO:0000313" key="2">
    <source>
        <dbReference type="EMBL" id="QDX25060.1"/>
    </source>
</evidence>
<reference evidence="2 3" key="1">
    <citation type="submission" date="2019-07" db="EMBL/GenBank/DDBJ databases">
        <title>Sphingomonas alkalisoli sp. nov., isolated from rhizosphere soil of Suaedae salsa.</title>
        <authorList>
            <person name="Zhang H."/>
            <person name="Xu L."/>
            <person name="Zhang J.-X."/>
            <person name="Sun J.-Q."/>
        </authorList>
    </citation>
    <scope>NUCLEOTIDE SEQUENCE [LARGE SCALE GENOMIC DNA]</scope>
    <source>
        <strain evidence="2 3">XS-10</strain>
    </source>
</reference>
<dbReference type="OrthoDB" id="9782992at2"/>
<dbReference type="Pfam" id="PF00043">
    <property type="entry name" value="GST_C"/>
    <property type="match status" value="1"/>
</dbReference>
<dbReference type="KEGG" id="ssua:FPZ54_02815"/>
<sequence length="256" mass="28131">MSGPAMRATLLTFQPMIDSETTRLIIRYHGIEAQERDHLPVCAAIRTLLHGGNGHIPLLYGDGFALTSPYPIAQHFDAALPPDRRLIPDRQPLAGQVEADWQTYNGTMGTDVALFAYHHLLPDRALMQPIFGAPVLWIERALLPISYPLLRALITLGLKLSAERAAAAEAAIRTTLDATDRRIADGRNYLVGDRLTLSDIALCAAFAPLLLPRGYGALMPPIEAMPLPLRALMDELRTRPTAAFIQRLYDCGFDGT</sequence>
<evidence type="ECO:0000259" key="1">
    <source>
        <dbReference type="Pfam" id="PF00043"/>
    </source>
</evidence>
<evidence type="ECO:0000313" key="3">
    <source>
        <dbReference type="Proteomes" id="UP000318055"/>
    </source>
</evidence>
<dbReference type="RefSeq" id="WP_145844812.1">
    <property type="nucleotide sequence ID" value="NZ_CP042239.1"/>
</dbReference>
<dbReference type="EMBL" id="CP042239">
    <property type="protein sequence ID" value="QDX25060.1"/>
    <property type="molecule type" value="Genomic_DNA"/>
</dbReference>
<gene>
    <name evidence="2" type="ORF">FPZ54_02815</name>
</gene>
<proteinExistence type="predicted"/>
<dbReference type="InterPro" id="IPR036282">
    <property type="entry name" value="Glutathione-S-Trfase_C_sf"/>
</dbReference>
<feature type="domain" description="Glutathione S-transferase C-terminal" evidence="1">
    <location>
        <begin position="162"/>
        <end position="207"/>
    </location>
</feature>
<dbReference type="InterPro" id="IPR004046">
    <property type="entry name" value="GST_C"/>
</dbReference>